<dbReference type="GO" id="GO:0005975">
    <property type="term" value="P:carbohydrate metabolic process"/>
    <property type="evidence" value="ECO:0007669"/>
    <property type="project" value="InterPro"/>
</dbReference>
<dbReference type="InterPro" id="IPR008965">
    <property type="entry name" value="CBM2/CBM3_carb-bd_dom_sf"/>
</dbReference>
<dbReference type="InterPro" id="IPR001919">
    <property type="entry name" value="CBD2"/>
</dbReference>
<dbReference type="GO" id="GO:0004553">
    <property type="term" value="F:hydrolase activity, hydrolyzing O-glycosyl compounds"/>
    <property type="evidence" value="ECO:0007669"/>
    <property type="project" value="InterPro"/>
</dbReference>
<dbReference type="PANTHER" id="PTHR43037:SF5">
    <property type="entry name" value="FERULOYL ESTERASE"/>
    <property type="match status" value="1"/>
</dbReference>
<feature type="chain" id="PRO_5037668974" evidence="4">
    <location>
        <begin position="31"/>
        <end position="453"/>
    </location>
</feature>
<evidence type="ECO:0000259" key="5">
    <source>
        <dbReference type="PROSITE" id="PS51173"/>
    </source>
</evidence>
<dbReference type="NCBIfam" id="TIGR01840">
    <property type="entry name" value="esterase_phb"/>
    <property type="match status" value="1"/>
</dbReference>
<evidence type="ECO:0000256" key="4">
    <source>
        <dbReference type="SAM" id="SignalP"/>
    </source>
</evidence>
<accession>A0A940WUM3</accession>
<organism evidence="6 7">
    <name type="scientific">Microbispora oryzae</name>
    <dbReference type="NCBI Taxonomy" id="2806554"/>
    <lineage>
        <taxon>Bacteria</taxon>
        <taxon>Bacillati</taxon>
        <taxon>Actinomycetota</taxon>
        <taxon>Actinomycetes</taxon>
        <taxon>Streptosporangiales</taxon>
        <taxon>Streptosporangiaceae</taxon>
        <taxon>Microbispora</taxon>
    </lineage>
</organism>
<evidence type="ECO:0000256" key="1">
    <source>
        <dbReference type="ARBA" id="ARBA00022729"/>
    </source>
</evidence>
<feature type="region of interest" description="Disordered" evidence="3">
    <location>
        <begin position="308"/>
        <end position="351"/>
    </location>
</feature>
<dbReference type="InterPro" id="IPR029058">
    <property type="entry name" value="AB_hydrolase_fold"/>
</dbReference>
<evidence type="ECO:0000313" key="6">
    <source>
        <dbReference type="EMBL" id="MBP2707259.1"/>
    </source>
</evidence>
<dbReference type="Pfam" id="PF00553">
    <property type="entry name" value="CBM_2"/>
    <property type="match status" value="1"/>
</dbReference>
<feature type="compositionally biased region" description="Low complexity" evidence="3">
    <location>
        <begin position="323"/>
        <end position="335"/>
    </location>
</feature>
<keyword evidence="1 4" id="KW-0732">Signal</keyword>
<feature type="domain" description="CBM2" evidence="5">
    <location>
        <begin position="346"/>
        <end position="453"/>
    </location>
</feature>
<gene>
    <name evidence="6" type="ORF">JOL79_26095</name>
</gene>
<feature type="signal peptide" evidence="4">
    <location>
        <begin position="1"/>
        <end position="30"/>
    </location>
</feature>
<dbReference type="Gene3D" id="2.60.40.290">
    <property type="match status" value="1"/>
</dbReference>
<dbReference type="AlphaFoldDB" id="A0A940WUM3"/>
<evidence type="ECO:0000256" key="2">
    <source>
        <dbReference type="ARBA" id="ARBA00022801"/>
    </source>
</evidence>
<dbReference type="SMART" id="SM00637">
    <property type="entry name" value="CBD_II"/>
    <property type="match status" value="1"/>
</dbReference>
<dbReference type="PROSITE" id="PS51173">
    <property type="entry name" value="CBM2"/>
    <property type="match status" value="1"/>
</dbReference>
<name>A0A940WUM3_9ACTN</name>
<protein>
    <submittedName>
        <fullName evidence="6">PHB depolymerase family esterase</fullName>
    </submittedName>
</protein>
<dbReference type="SUPFAM" id="SSF49384">
    <property type="entry name" value="Carbohydrate-binding domain"/>
    <property type="match status" value="1"/>
</dbReference>
<dbReference type="GO" id="GO:0030247">
    <property type="term" value="F:polysaccharide binding"/>
    <property type="evidence" value="ECO:0007669"/>
    <property type="project" value="UniProtKB-UniRule"/>
</dbReference>
<dbReference type="Proteomes" id="UP000674234">
    <property type="component" value="Unassembled WGS sequence"/>
</dbReference>
<dbReference type="Pfam" id="PF10503">
    <property type="entry name" value="Esterase_PHB"/>
    <property type="match status" value="1"/>
</dbReference>
<evidence type="ECO:0000256" key="3">
    <source>
        <dbReference type="SAM" id="MobiDB-lite"/>
    </source>
</evidence>
<keyword evidence="2" id="KW-0378">Hydrolase</keyword>
<sequence>MRAKIRAVGAAITAAVLVVMALVTAQTASAAGLTEVTNFGTNPSNLRMYLYVPNNVAPRPAILVAVHYCTGSGPAFYSGTEFASLADRYGFIVVYPSATRSGSCFDVSSPQALRHDGGSDPVGIISMVRYVLQHNNADPNRVYVTGASSGGMMTNVLLGDYPDVFKAGAAFMGVPFGCFATTDGSSWNSTCSSGNLIKTPQQWGDLVRAAYPGYTGARPRMQVWHGTTDTTLAYPNFGEEIKQWTNVLGVSQTPSFTDHPQSSWTRTRYGGTGTQAPVEAISVQGVGHSLPLGGMAAMAIAFLGLDGSAPQSPSPSPTPSPTVSPSASPTVSPTASPSPSPSSSPSSQPGGACRVSYTVNAWNNGLTAQVNITNTGSSTINGWSLAFTLPGGQTVTGAWNATIAPSSGQVTAGNLSYNATIPPGGSTSFGFQATHTGNTGSPSSFTLNGAACS</sequence>
<dbReference type="GO" id="GO:0005576">
    <property type="term" value="C:extracellular region"/>
    <property type="evidence" value="ECO:0007669"/>
    <property type="project" value="InterPro"/>
</dbReference>
<dbReference type="InterPro" id="IPR010126">
    <property type="entry name" value="Esterase_phb"/>
</dbReference>
<evidence type="ECO:0000313" key="7">
    <source>
        <dbReference type="Proteomes" id="UP000674234"/>
    </source>
</evidence>
<proteinExistence type="predicted"/>
<keyword evidence="7" id="KW-1185">Reference proteome</keyword>
<dbReference type="InterPro" id="IPR012291">
    <property type="entry name" value="CBM2_carb-bd_dom_sf"/>
</dbReference>
<dbReference type="InterPro" id="IPR050955">
    <property type="entry name" value="Plant_Biomass_Hydrol_Est"/>
</dbReference>
<dbReference type="RefSeq" id="WP_210158535.1">
    <property type="nucleotide sequence ID" value="NZ_JAFCNB010000018.1"/>
</dbReference>
<comment type="caution">
    <text evidence="6">The sequence shown here is derived from an EMBL/GenBank/DDBJ whole genome shotgun (WGS) entry which is preliminary data.</text>
</comment>
<feature type="compositionally biased region" description="Pro residues" evidence="3">
    <location>
        <begin position="312"/>
        <end position="322"/>
    </location>
</feature>
<dbReference type="Gene3D" id="3.40.50.1820">
    <property type="entry name" value="alpha/beta hydrolase"/>
    <property type="match status" value="1"/>
</dbReference>
<dbReference type="EMBL" id="JAFCNB010000018">
    <property type="protein sequence ID" value="MBP2707259.1"/>
    <property type="molecule type" value="Genomic_DNA"/>
</dbReference>
<dbReference type="PANTHER" id="PTHR43037">
    <property type="entry name" value="UNNAMED PRODUCT-RELATED"/>
    <property type="match status" value="1"/>
</dbReference>
<reference evidence="6" key="1">
    <citation type="submission" date="2021-02" db="EMBL/GenBank/DDBJ databases">
        <title>Draft genome sequence of Microbispora sp. RL4-1S isolated from rice leaves in Thailand.</title>
        <authorList>
            <person name="Muangham S."/>
            <person name="Duangmal K."/>
        </authorList>
    </citation>
    <scope>NUCLEOTIDE SEQUENCE</scope>
    <source>
        <strain evidence="6">RL4-1S</strain>
    </source>
</reference>
<dbReference type="SUPFAM" id="SSF53474">
    <property type="entry name" value="alpha/beta-Hydrolases"/>
    <property type="match status" value="2"/>
</dbReference>